<dbReference type="CDD" id="cd04647">
    <property type="entry name" value="LbH_MAT_like"/>
    <property type="match status" value="1"/>
</dbReference>
<evidence type="ECO:0000313" key="5">
    <source>
        <dbReference type="Proteomes" id="UP000603728"/>
    </source>
</evidence>
<dbReference type="PANTHER" id="PTHR23416">
    <property type="entry name" value="SIALIC ACID SYNTHASE-RELATED"/>
    <property type="match status" value="1"/>
</dbReference>
<keyword evidence="2" id="KW-0677">Repeat</keyword>
<dbReference type="PANTHER" id="PTHR23416:SF78">
    <property type="entry name" value="LIPOPOLYSACCHARIDE BIOSYNTHESIS O-ACETYL TRANSFERASE WBBJ-RELATED"/>
    <property type="match status" value="1"/>
</dbReference>
<gene>
    <name evidence="4" type="ORF">JI750_18320</name>
</gene>
<dbReference type="InterPro" id="IPR011004">
    <property type="entry name" value="Trimer_LpxA-like_sf"/>
</dbReference>
<dbReference type="Gene3D" id="2.160.10.10">
    <property type="entry name" value="Hexapeptide repeat proteins"/>
    <property type="match status" value="1"/>
</dbReference>
<evidence type="ECO:0000256" key="3">
    <source>
        <dbReference type="ARBA" id="ARBA00023315"/>
    </source>
</evidence>
<dbReference type="GO" id="GO:0016746">
    <property type="term" value="F:acyltransferase activity"/>
    <property type="evidence" value="ECO:0007669"/>
    <property type="project" value="UniProtKB-KW"/>
</dbReference>
<accession>A0ABS1KI37</accession>
<dbReference type="EMBL" id="JAERSF010000004">
    <property type="protein sequence ID" value="MBL0738857.1"/>
    <property type="molecule type" value="Genomic_DNA"/>
</dbReference>
<dbReference type="InterPro" id="IPR001451">
    <property type="entry name" value="Hexapep"/>
</dbReference>
<evidence type="ECO:0000313" key="4">
    <source>
        <dbReference type="EMBL" id="MBL0738857.1"/>
    </source>
</evidence>
<dbReference type="PROSITE" id="PS00101">
    <property type="entry name" value="HEXAPEP_TRANSFERASES"/>
    <property type="match status" value="1"/>
</dbReference>
<keyword evidence="1" id="KW-0808">Transferase</keyword>
<evidence type="ECO:0000256" key="2">
    <source>
        <dbReference type="ARBA" id="ARBA00022737"/>
    </source>
</evidence>
<protein>
    <submittedName>
        <fullName evidence="4">Acyltransferase</fullName>
    </submittedName>
</protein>
<name>A0ABS1KI37_9FLAO</name>
<keyword evidence="5" id="KW-1185">Reference proteome</keyword>
<evidence type="ECO:0000256" key="1">
    <source>
        <dbReference type="ARBA" id="ARBA00022679"/>
    </source>
</evidence>
<reference evidence="4 5" key="1">
    <citation type="submission" date="2021-01" db="EMBL/GenBank/DDBJ databases">
        <title>Genome seq and assembly of Flavobacterium sp. GN10.</title>
        <authorList>
            <person name="Chhetri G."/>
        </authorList>
    </citation>
    <scope>NUCLEOTIDE SEQUENCE [LARGE SCALE GENOMIC DNA]</scope>
    <source>
        <strain evidence="4 5">GN10</strain>
    </source>
</reference>
<dbReference type="Pfam" id="PF00132">
    <property type="entry name" value="Hexapep"/>
    <property type="match status" value="1"/>
</dbReference>
<dbReference type="SUPFAM" id="SSF51161">
    <property type="entry name" value="Trimeric LpxA-like enzymes"/>
    <property type="match status" value="1"/>
</dbReference>
<dbReference type="Proteomes" id="UP000603728">
    <property type="component" value="Unassembled WGS sequence"/>
</dbReference>
<sequence length="332" mass="37852">MKINNLVNFILNKIKLYSFKLSLKSSFIVGNKPQFKNTSRINVWGKEGKIIIGDNFSMGFNSELYSWNDNLIIGRETSLNDNCKIYGEVSIGANCLFASNIFISSGTHNFSYNPYLPIKQQDKLKSISKGVLVEDDCWLGFGVVVMPGVYIGKGAIIGSNSVVTKDVFPYTINGGVPSREIGKRLEFNNSYDEINCNKAEHWPFFYRGCNYNQFNDLNTLEDGIEIIDSTAVFLVSQNLTNKIRIKGVANCKIKLKIFVNKYHFEEVQVNSGYFDFNLSLVFQELYCSNVFNRLSNDIINKFDVIVVETHMYDGEEFNKKIWKVLSIGYNEN</sequence>
<keyword evidence="3 4" id="KW-0012">Acyltransferase</keyword>
<dbReference type="InterPro" id="IPR051159">
    <property type="entry name" value="Hexapeptide_acetyltransf"/>
</dbReference>
<comment type="caution">
    <text evidence="4">The sequence shown here is derived from an EMBL/GenBank/DDBJ whole genome shotgun (WGS) entry which is preliminary data.</text>
</comment>
<dbReference type="InterPro" id="IPR018357">
    <property type="entry name" value="Hexapep_transf_CS"/>
</dbReference>
<organism evidence="4 5">
    <name type="scientific">Flavobacterium tagetis</name>
    <dbReference type="NCBI Taxonomy" id="2801336"/>
    <lineage>
        <taxon>Bacteria</taxon>
        <taxon>Pseudomonadati</taxon>
        <taxon>Bacteroidota</taxon>
        <taxon>Flavobacteriia</taxon>
        <taxon>Flavobacteriales</taxon>
        <taxon>Flavobacteriaceae</taxon>
        <taxon>Flavobacterium</taxon>
    </lineage>
</organism>
<proteinExistence type="predicted"/>